<evidence type="ECO:0000256" key="2">
    <source>
        <dbReference type="SAM" id="SignalP"/>
    </source>
</evidence>
<comment type="caution">
    <text evidence="5">The sequence shown here is derived from an EMBL/GenBank/DDBJ whole genome shotgun (WGS) entry which is preliminary data.</text>
</comment>
<dbReference type="InterPro" id="IPR050810">
    <property type="entry name" value="Bact_Secretion_Sys_Channel"/>
</dbReference>
<feature type="domain" description="Pilus formation protein N-terminal" evidence="4">
    <location>
        <begin position="34"/>
        <end position="103"/>
    </location>
</feature>
<dbReference type="Pfam" id="PF13629">
    <property type="entry name" value="T2SS-T3SS_pil_N"/>
    <property type="match status" value="1"/>
</dbReference>
<gene>
    <name evidence="5" type="ORF">ACFSC0_12195</name>
</gene>
<accession>A0ABW4N660</accession>
<dbReference type="PANTHER" id="PTHR30332:SF17">
    <property type="entry name" value="TYPE IV PILIATION SYSTEM PROTEIN DR_0774-RELATED"/>
    <property type="match status" value="1"/>
</dbReference>
<feature type="chain" id="PRO_5047108901" evidence="2">
    <location>
        <begin position="25"/>
        <end position="444"/>
    </location>
</feature>
<keyword evidence="2" id="KW-0732">Signal</keyword>
<feature type="signal peptide" evidence="2">
    <location>
        <begin position="1"/>
        <end position="24"/>
    </location>
</feature>
<name>A0ABW4N660_9CAUL</name>
<feature type="domain" description="Type II/III secretion system secretin-like" evidence="3">
    <location>
        <begin position="239"/>
        <end position="398"/>
    </location>
</feature>
<proteinExistence type="inferred from homology"/>
<evidence type="ECO:0000259" key="4">
    <source>
        <dbReference type="Pfam" id="PF13629"/>
    </source>
</evidence>
<sequence length="444" mass="46585">MSRILSLALAAALALGPSAQPALADAFPAESARSRVIAVPVDKSLSFRLDSPASKIVVAQPDTAQIVATTDQNFYVRGKKLGATNLLIYNRRGALMEVVDVRVGYDAEALQQDLAAALPGEKITVRNLGNGLLLTGQVSNTAAAVKAKALAEKIAPESVTSALTVDASQQVILEVRILEASRTALTELGFDIAAANNSTFAFLSGGAIVSSPINLETPAGILRLSSTVGTAAFDVTINALEEKGVVRTLARPNLAALSGEKASFLAGGEFPFPVPSGEDQVTIEFRPYGVTLDFEPIVQDNGLIKLKVAPEVSALDPRNSLRTNGFDVPSLSVRRAATTVELRGGESFAIAGLFQQDYLNSMREIPGLGDVPVLGALFRSTRWRRNETELVIIVTPRLATVADLGPDQPNPLGAFDEPSAIDLILMGATARNAPPLGAVGQSGR</sequence>
<dbReference type="EMBL" id="JBHUEY010000001">
    <property type="protein sequence ID" value="MFD1784160.1"/>
    <property type="molecule type" value="Genomic_DNA"/>
</dbReference>
<dbReference type="InterPro" id="IPR004846">
    <property type="entry name" value="T2SS/T3SS_dom"/>
</dbReference>
<dbReference type="Pfam" id="PF00263">
    <property type="entry name" value="Secretin"/>
    <property type="match status" value="1"/>
</dbReference>
<evidence type="ECO:0000313" key="5">
    <source>
        <dbReference type="EMBL" id="MFD1784160.1"/>
    </source>
</evidence>
<dbReference type="Proteomes" id="UP001597237">
    <property type="component" value="Unassembled WGS sequence"/>
</dbReference>
<reference evidence="6" key="1">
    <citation type="journal article" date="2019" name="Int. J. Syst. Evol. Microbiol.">
        <title>The Global Catalogue of Microorganisms (GCM) 10K type strain sequencing project: providing services to taxonomists for standard genome sequencing and annotation.</title>
        <authorList>
            <consortium name="The Broad Institute Genomics Platform"/>
            <consortium name="The Broad Institute Genome Sequencing Center for Infectious Disease"/>
            <person name="Wu L."/>
            <person name="Ma J."/>
        </authorList>
    </citation>
    <scope>NUCLEOTIDE SEQUENCE [LARGE SCALE GENOMIC DNA]</scope>
    <source>
        <strain evidence="6">DFY28</strain>
    </source>
</reference>
<protein>
    <submittedName>
        <fullName evidence="5">Type II and III secretion system protein family protein</fullName>
    </submittedName>
</protein>
<keyword evidence="6" id="KW-1185">Reference proteome</keyword>
<evidence type="ECO:0000256" key="1">
    <source>
        <dbReference type="RuleBase" id="RU004003"/>
    </source>
</evidence>
<evidence type="ECO:0000313" key="6">
    <source>
        <dbReference type="Proteomes" id="UP001597237"/>
    </source>
</evidence>
<dbReference type="RefSeq" id="WP_377283887.1">
    <property type="nucleotide sequence ID" value="NZ_JBHRSI010000009.1"/>
</dbReference>
<dbReference type="PRINTS" id="PR00811">
    <property type="entry name" value="BCTERIALGSPD"/>
</dbReference>
<dbReference type="InterPro" id="IPR001775">
    <property type="entry name" value="GspD/PilQ"/>
</dbReference>
<dbReference type="PANTHER" id="PTHR30332">
    <property type="entry name" value="PROBABLE GENERAL SECRETION PATHWAY PROTEIN D"/>
    <property type="match status" value="1"/>
</dbReference>
<organism evidence="5 6">
    <name type="scientific">Phenylobacterium terrae</name>
    <dbReference type="NCBI Taxonomy" id="2665495"/>
    <lineage>
        <taxon>Bacteria</taxon>
        <taxon>Pseudomonadati</taxon>
        <taxon>Pseudomonadota</taxon>
        <taxon>Alphaproteobacteria</taxon>
        <taxon>Caulobacterales</taxon>
        <taxon>Caulobacteraceae</taxon>
        <taxon>Phenylobacterium</taxon>
    </lineage>
</organism>
<dbReference type="InterPro" id="IPR032789">
    <property type="entry name" value="T2SS-T3SS_pil_N"/>
</dbReference>
<evidence type="ECO:0000259" key="3">
    <source>
        <dbReference type="Pfam" id="PF00263"/>
    </source>
</evidence>
<comment type="similarity">
    <text evidence="1">Belongs to the bacterial secretin family.</text>
</comment>